<dbReference type="Proteomes" id="UP000501727">
    <property type="component" value="Chromosome"/>
</dbReference>
<evidence type="ECO:0000259" key="7">
    <source>
        <dbReference type="PROSITE" id="PS50850"/>
    </source>
</evidence>
<evidence type="ECO:0000256" key="5">
    <source>
        <dbReference type="ARBA" id="ARBA00023136"/>
    </source>
</evidence>
<evidence type="ECO:0000256" key="3">
    <source>
        <dbReference type="ARBA" id="ARBA00022692"/>
    </source>
</evidence>
<feature type="transmembrane region" description="Helical" evidence="6">
    <location>
        <begin position="61"/>
        <end position="84"/>
    </location>
</feature>
<name>A0A6F8SJT8_9ACTN</name>
<feature type="transmembrane region" description="Helical" evidence="6">
    <location>
        <begin position="250"/>
        <end position="269"/>
    </location>
</feature>
<accession>A0A6F8SJT8</accession>
<dbReference type="InterPro" id="IPR036259">
    <property type="entry name" value="MFS_trans_sf"/>
</dbReference>
<feature type="transmembrane region" description="Helical" evidence="6">
    <location>
        <begin position="177"/>
        <end position="198"/>
    </location>
</feature>
<reference evidence="9" key="1">
    <citation type="journal article" date="2020" name="Microbiol. Resour. Announc.">
        <title>Complete Genome Sequence of Adlercreutzia sp. Strain 8CFCBH1, a Potent Producer of Equol, Isolated from Healthy Japanese Feces.</title>
        <authorList>
            <person name="Ogata Y."/>
            <person name="Sakamoto M."/>
            <person name="Ohkuma M."/>
            <person name="Hattori M."/>
            <person name="Suda W."/>
        </authorList>
    </citation>
    <scope>NUCLEOTIDE SEQUENCE [LARGE SCALE GENOMIC DNA]</scope>
    <source>
        <strain evidence="9">8CFCBH1</strain>
    </source>
</reference>
<dbReference type="RefSeq" id="WP_173112799.1">
    <property type="nucleotide sequence ID" value="NZ_AP022829.1"/>
</dbReference>
<evidence type="ECO:0000313" key="9">
    <source>
        <dbReference type="Proteomes" id="UP000501727"/>
    </source>
</evidence>
<dbReference type="SUPFAM" id="SSF103473">
    <property type="entry name" value="MFS general substrate transporter"/>
    <property type="match status" value="1"/>
</dbReference>
<feature type="transmembrane region" description="Helical" evidence="6">
    <location>
        <begin position="210"/>
        <end position="230"/>
    </location>
</feature>
<gene>
    <name evidence="8" type="ORF">ADCFC_10560</name>
</gene>
<feature type="transmembrane region" description="Helical" evidence="6">
    <location>
        <begin position="358"/>
        <end position="378"/>
    </location>
</feature>
<dbReference type="EMBL" id="AP022829">
    <property type="protein sequence ID" value="BCA88558.1"/>
    <property type="molecule type" value="Genomic_DNA"/>
</dbReference>
<feature type="transmembrane region" description="Helical" evidence="6">
    <location>
        <begin position="91"/>
        <end position="115"/>
    </location>
</feature>
<feature type="transmembrane region" description="Helical" evidence="6">
    <location>
        <begin position="297"/>
        <end position="318"/>
    </location>
</feature>
<evidence type="ECO:0000313" key="8">
    <source>
        <dbReference type="EMBL" id="BCA88558.1"/>
    </source>
</evidence>
<feature type="transmembrane region" description="Helical" evidence="6">
    <location>
        <begin position="324"/>
        <end position="346"/>
    </location>
</feature>
<dbReference type="Pfam" id="PF07690">
    <property type="entry name" value="MFS_1"/>
    <property type="match status" value="1"/>
</dbReference>
<dbReference type="PANTHER" id="PTHR42718:SF9">
    <property type="entry name" value="MAJOR FACILITATOR SUPERFAMILY MULTIDRUG TRANSPORTER MFSC"/>
    <property type="match status" value="1"/>
</dbReference>
<keyword evidence="9" id="KW-1185">Reference proteome</keyword>
<dbReference type="Gene3D" id="1.20.1250.20">
    <property type="entry name" value="MFS general substrate transporter like domains"/>
    <property type="match status" value="1"/>
</dbReference>
<dbReference type="GO" id="GO:0022857">
    <property type="term" value="F:transmembrane transporter activity"/>
    <property type="evidence" value="ECO:0007669"/>
    <property type="project" value="InterPro"/>
</dbReference>
<feature type="transmembrane region" description="Helical" evidence="6">
    <location>
        <begin position="149"/>
        <end position="171"/>
    </location>
</feature>
<evidence type="ECO:0000256" key="6">
    <source>
        <dbReference type="SAM" id="Phobius"/>
    </source>
</evidence>
<dbReference type="PANTHER" id="PTHR42718">
    <property type="entry name" value="MAJOR FACILITATOR SUPERFAMILY MULTIDRUG TRANSPORTER MFSC"/>
    <property type="match status" value="1"/>
</dbReference>
<sequence>MATTTITANATTRRPAEITKASYAPLAVLALAQIGTSSDSAAMNLATASLVGTLGATLDDIQMATTLFSLIAGAFMIAGGLVGVTIGLRRALAIGLSLAVAGEMVAALSPNIFAFTWGGRVIMGLGACLITPSVLGLVAALYQGRQRAIAFGTIAGAAALSTLSPLILGIVMDSSGFRLTFAIMAIYFVLVLCCTRLVPRTPLSGNHSRFDVAGTIVAALGMGLALFGVAHLSDWGIVNPQKLCPFTLCGLPPTLPAILIGLVLLGLLVPTERRAQRRGNPLIPAAFVTSPKVRAGLSAVALPFFYMGAVGILATPYLQLVTGFTALQTGMLSLLSGIPMFLLATFLPKLAPHLSSRLIIRTGFIAIACACALMAFGVHAHGVTGTLFAGMALGGFGVGAVNSQSNNAVACAVTRKEAEQSGGIQGAARSIGLALGTALAGTFLLLTMAGGFAAQAASAGIDQSYMAPAAETASTLMSDSAFSDEARTWGADAAQVDKLVDVKASAQADAMRLSFGALGLLMAAGLLTTRHLVETAAPRAEQDKAKARQSH</sequence>
<feature type="transmembrane region" description="Helical" evidence="6">
    <location>
        <begin position="431"/>
        <end position="454"/>
    </location>
</feature>
<feature type="domain" description="Major facilitator superfamily (MFS) profile" evidence="7">
    <location>
        <begin position="25"/>
        <end position="487"/>
    </location>
</feature>
<evidence type="ECO:0000256" key="2">
    <source>
        <dbReference type="ARBA" id="ARBA00022448"/>
    </source>
</evidence>
<reference evidence="9" key="2">
    <citation type="submission" date="2020-03" db="EMBL/GenBank/DDBJ databases">
        <title>Complete Genome Sequence of Adlercreutzia sp. strain 8CFCBH1 Producing Equol, Isolated from Healthy Japanese Feces.</title>
        <authorList>
            <person name="Ogata Y."/>
            <person name="Sakamoto M."/>
            <person name="Ohkuma M."/>
            <person name="Hattori M."/>
            <person name="Suda W."/>
        </authorList>
    </citation>
    <scope>NUCLEOTIDE SEQUENCE [LARGE SCALE GENOMIC DNA]</scope>
    <source>
        <strain evidence="9">8CFCBH1</strain>
    </source>
</reference>
<dbReference type="Gene3D" id="1.20.1720.10">
    <property type="entry name" value="Multidrug resistance protein D"/>
    <property type="match status" value="1"/>
</dbReference>
<keyword evidence="2" id="KW-0813">Transport</keyword>
<keyword evidence="5 6" id="KW-0472">Membrane</keyword>
<evidence type="ECO:0000256" key="1">
    <source>
        <dbReference type="ARBA" id="ARBA00004651"/>
    </source>
</evidence>
<proteinExistence type="predicted"/>
<dbReference type="InterPro" id="IPR020846">
    <property type="entry name" value="MFS_dom"/>
</dbReference>
<keyword evidence="3 6" id="KW-0812">Transmembrane</keyword>
<dbReference type="InterPro" id="IPR011701">
    <property type="entry name" value="MFS"/>
</dbReference>
<dbReference type="GO" id="GO:0005886">
    <property type="term" value="C:plasma membrane"/>
    <property type="evidence" value="ECO:0007669"/>
    <property type="project" value="UniProtKB-SubCell"/>
</dbReference>
<dbReference type="AlphaFoldDB" id="A0A6F8SJT8"/>
<dbReference type="KEGG" id="ahat:ADCFC_11770"/>
<feature type="transmembrane region" description="Helical" evidence="6">
    <location>
        <begin position="121"/>
        <end position="142"/>
    </location>
</feature>
<organism evidence="8 9">
    <name type="scientific">Adlercreutzia hattorii</name>
    <dbReference type="NCBI Taxonomy" id="2707299"/>
    <lineage>
        <taxon>Bacteria</taxon>
        <taxon>Bacillati</taxon>
        <taxon>Actinomycetota</taxon>
        <taxon>Coriobacteriia</taxon>
        <taxon>Eggerthellales</taxon>
        <taxon>Eggerthellaceae</taxon>
        <taxon>Adlercreutzia</taxon>
    </lineage>
</organism>
<evidence type="ECO:0000256" key="4">
    <source>
        <dbReference type="ARBA" id="ARBA00022989"/>
    </source>
</evidence>
<keyword evidence="4 6" id="KW-1133">Transmembrane helix</keyword>
<protein>
    <recommendedName>
        <fullName evidence="7">Major facilitator superfamily (MFS) profile domain-containing protein</fullName>
    </recommendedName>
</protein>
<dbReference type="PROSITE" id="PS50850">
    <property type="entry name" value="MFS"/>
    <property type="match status" value="1"/>
</dbReference>
<comment type="subcellular location">
    <subcellularLocation>
        <location evidence="1">Cell membrane</location>
        <topology evidence="1">Multi-pass membrane protein</topology>
    </subcellularLocation>
</comment>